<evidence type="ECO:0000313" key="7">
    <source>
        <dbReference type="EMBL" id="GAA1756678.1"/>
    </source>
</evidence>
<dbReference type="SMART" id="SM00327">
    <property type="entry name" value="VWA"/>
    <property type="match status" value="1"/>
</dbReference>
<accession>A0ABN2KJC1</accession>
<dbReference type="PROSITE" id="PS50234">
    <property type="entry name" value="VWFA"/>
    <property type="match status" value="1"/>
</dbReference>
<dbReference type="PANTHER" id="PTHR22550:SF5">
    <property type="entry name" value="LEUCINE ZIPPER PROTEIN 4"/>
    <property type="match status" value="1"/>
</dbReference>
<evidence type="ECO:0000256" key="3">
    <source>
        <dbReference type="ARBA" id="ARBA00022989"/>
    </source>
</evidence>
<dbReference type="Pfam" id="PF13519">
    <property type="entry name" value="VWA_2"/>
    <property type="match status" value="1"/>
</dbReference>
<keyword evidence="1" id="KW-1003">Cell membrane</keyword>
<feature type="transmembrane region" description="Helical" evidence="5">
    <location>
        <begin position="300"/>
        <end position="321"/>
    </location>
</feature>
<feature type="domain" description="VWFA" evidence="6">
    <location>
        <begin position="85"/>
        <end position="287"/>
    </location>
</feature>
<proteinExistence type="predicted"/>
<comment type="caution">
    <text evidence="7">The sequence shown here is derived from an EMBL/GenBank/DDBJ whole genome shotgun (WGS) entry which is preliminary data.</text>
</comment>
<dbReference type="Gene3D" id="3.40.50.410">
    <property type="entry name" value="von Willebrand factor, type A domain"/>
    <property type="match status" value="1"/>
</dbReference>
<dbReference type="InterPro" id="IPR036465">
    <property type="entry name" value="vWFA_dom_sf"/>
</dbReference>
<evidence type="ECO:0000256" key="2">
    <source>
        <dbReference type="ARBA" id="ARBA00022692"/>
    </source>
</evidence>
<keyword evidence="4 5" id="KW-0472">Membrane</keyword>
<reference evidence="7 8" key="1">
    <citation type="journal article" date="2019" name="Int. J. Syst. Evol. Microbiol.">
        <title>The Global Catalogue of Microorganisms (GCM) 10K type strain sequencing project: providing services to taxonomists for standard genome sequencing and annotation.</title>
        <authorList>
            <consortium name="The Broad Institute Genomics Platform"/>
            <consortium name="The Broad Institute Genome Sequencing Center for Infectious Disease"/>
            <person name="Wu L."/>
            <person name="Ma J."/>
        </authorList>
    </citation>
    <scope>NUCLEOTIDE SEQUENCE [LARGE SCALE GENOMIC DNA]</scope>
    <source>
        <strain evidence="7 8">JCM 15591</strain>
    </source>
</reference>
<keyword evidence="2 5" id="KW-0812">Transmembrane</keyword>
<dbReference type="PANTHER" id="PTHR22550">
    <property type="entry name" value="SPORE GERMINATION PROTEIN"/>
    <property type="match status" value="1"/>
</dbReference>
<evidence type="ECO:0000313" key="8">
    <source>
        <dbReference type="Proteomes" id="UP001501475"/>
    </source>
</evidence>
<sequence length="329" mass="34140">MTFSVPWALAALLALPLLVIAYRRALGRAARDQEALRRTGLVPVTRSVSRWQHVAPSLLLGALTLLIIGAAGPRATLETPRREGTVILAFDVSNSMQAEDLAPNRLAAAKVAAKAFVAKQPATIKIGVVAFSDTALITQQPTDDPLEVDAAINRLTSHGGTSLGQGIYASLQAISGGKLNVDDKRLKNDPDSIDIGYFGASAIILLSDGQSDAQLDPLAMARLASVAGVRIDSVGLGSPEGASVTVDGVTQQTALDSAALQAIADAANGRYYSAVDSDALSAVYSSIDLKWTSVREVTGLAPYFALLAILAAATAMIVSIVRTGRVIAA</sequence>
<protein>
    <recommendedName>
        <fullName evidence="6">VWFA domain-containing protein</fullName>
    </recommendedName>
</protein>
<dbReference type="RefSeq" id="WP_344064389.1">
    <property type="nucleotide sequence ID" value="NZ_BAAAPN010000037.1"/>
</dbReference>
<dbReference type="EMBL" id="BAAAPN010000037">
    <property type="protein sequence ID" value="GAA1756678.1"/>
    <property type="molecule type" value="Genomic_DNA"/>
</dbReference>
<dbReference type="Proteomes" id="UP001501475">
    <property type="component" value="Unassembled WGS sequence"/>
</dbReference>
<keyword evidence="8" id="KW-1185">Reference proteome</keyword>
<name>A0ABN2KJC1_9MICO</name>
<keyword evidence="3 5" id="KW-1133">Transmembrane helix</keyword>
<evidence type="ECO:0000259" key="6">
    <source>
        <dbReference type="PROSITE" id="PS50234"/>
    </source>
</evidence>
<feature type="transmembrane region" description="Helical" evidence="5">
    <location>
        <begin position="53"/>
        <end position="72"/>
    </location>
</feature>
<evidence type="ECO:0000256" key="5">
    <source>
        <dbReference type="SAM" id="Phobius"/>
    </source>
</evidence>
<organism evidence="7 8">
    <name type="scientific">Nostocoides vanveenii</name>
    <dbReference type="NCBI Taxonomy" id="330835"/>
    <lineage>
        <taxon>Bacteria</taxon>
        <taxon>Bacillati</taxon>
        <taxon>Actinomycetota</taxon>
        <taxon>Actinomycetes</taxon>
        <taxon>Micrococcales</taxon>
        <taxon>Intrasporangiaceae</taxon>
        <taxon>Nostocoides</taxon>
    </lineage>
</organism>
<evidence type="ECO:0000256" key="1">
    <source>
        <dbReference type="ARBA" id="ARBA00022475"/>
    </source>
</evidence>
<evidence type="ECO:0000256" key="4">
    <source>
        <dbReference type="ARBA" id="ARBA00023136"/>
    </source>
</evidence>
<dbReference type="SUPFAM" id="SSF53300">
    <property type="entry name" value="vWA-like"/>
    <property type="match status" value="1"/>
</dbReference>
<gene>
    <name evidence="7" type="ORF">GCM10009810_15350</name>
</gene>
<dbReference type="InterPro" id="IPR002035">
    <property type="entry name" value="VWF_A"/>
</dbReference>
<dbReference type="InterPro" id="IPR050768">
    <property type="entry name" value="UPF0353/GerABKA_families"/>
</dbReference>